<evidence type="ECO:0000313" key="2">
    <source>
        <dbReference type="EMBL" id="MUG25263.1"/>
    </source>
</evidence>
<dbReference type="Proteomes" id="UP000442469">
    <property type="component" value="Unassembled WGS sequence"/>
</dbReference>
<feature type="domain" description="D-glutamate N-acetyltransferase-like C-terminal" evidence="1">
    <location>
        <begin position="183"/>
        <end position="291"/>
    </location>
</feature>
<dbReference type="InterPro" id="IPR027417">
    <property type="entry name" value="P-loop_NTPase"/>
</dbReference>
<dbReference type="Gene3D" id="3.40.50.300">
    <property type="entry name" value="P-loop containing nucleotide triphosphate hydrolases"/>
    <property type="match status" value="1"/>
</dbReference>
<reference evidence="2 3" key="1">
    <citation type="submission" date="2019-11" db="EMBL/GenBank/DDBJ databases">
        <title>Draft genome sequences of five Paenibacillus species of dairy origin.</title>
        <authorList>
            <person name="Olajide A.M."/>
            <person name="Chen S."/>
            <person name="Lapointe G."/>
        </authorList>
    </citation>
    <scope>NUCLEOTIDE SEQUENCE [LARGE SCALE GENOMIC DNA]</scope>
    <source>
        <strain evidence="2 3">3CT49</strain>
    </source>
</reference>
<dbReference type="EMBL" id="WNZZ01000023">
    <property type="protein sequence ID" value="MUG25263.1"/>
    <property type="molecule type" value="Genomic_DNA"/>
</dbReference>
<dbReference type="SUPFAM" id="SSF52540">
    <property type="entry name" value="P-loop containing nucleoside triphosphate hydrolases"/>
    <property type="match status" value="1"/>
</dbReference>
<dbReference type="Pfam" id="PF07755">
    <property type="entry name" value="DUF1611"/>
    <property type="match status" value="1"/>
</dbReference>
<gene>
    <name evidence="2" type="ORF">GNQ08_23120</name>
</gene>
<proteinExistence type="predicted"/>
<evidence type="ECO:0000313" key="3">
    <source>
        <dbReference type="Proteomes" id="UP000442469"/>
    </source>
</evidence>
<sequence>MKKVALYPYNKITQGIVRFRDLTDFSIQAVIDFVVHRGEDVGQIMEGKPYGIPITDNLEQALGSVSTLILNDPGTAFGNNEGVYSRYNLKDLWKLLVQTAYENNIRVVSVHEIIDQDTLAWLKEKQINIHVDPQIPASLEQRLDEEYAIPPNDEVSVYLNYFALDHKILNFNRNICKIGIFATRGCLGKFTTQMTLLRELRRLGQKTKAMITEPTATLFNQPGGDIMKFIAKRRLAQYPYYIHAAVREAELAGNDFFLLAGQGSLLPNENFVIAATKVSYLRAFQPDAALLIAGYDDDEQIRDCMDLLRIYGNGSRPFALLIPNKVEVGYNKYLVKTEEEISLRKEQLKRKFGIEHVECVLDAHKLAGPLIQFRALSEAQSR</sequence>
<organism evidence="2 3">
    <name type="scientific">Paenibacillus macerans</name>
    <name type="common">Bacillus macerans</name>
    <dbReference type="NCBI Taxonomy" id="44252"/>
    <lineage>
        <taxon>Bacteria</taxon>
        <taxon>Bacillati</taxon>
        <taxon>Bacillota</taxon>
        <taxon>Bacilli</taxon>
        <taxon>Bacillales</taxon>
        <taxon>Paenibacillaceae</taxon>
        <taxon>Paenibacillus</taxon>
    </lineage>
</organism>
<comment type="caution">
    <text evidence="2">The sequence shown here is derived from an EMBL/GenBank/DDBJ whole genome shotgun (WGS) entry which is preliminary data.</text>
</comment>
<evidence type="ECO:0000259" key="1">
    <source>
        <dbReference type="Pfam" id="PF07755"/>
    </source>
</evidence>
<dbReference type="AlphaFoldDB" id="A0A6N8F324"/>
<dbReference type="InterPro" id="IPR035086">
    <property type="entry name" value="DgcN-like_C"/>
</dbReference>
<accession>A0A6N8F324</accession>
<dbReference type="RefSeq" id="WP_240752334.1">
    <property type="nucleotide sequence ID" value="NZ_CP086393.1"/>
</dbReference>
<dbReference type="Gene3D" id="3.40.50.720">
    <property type="entry name" value="NAD(P)-binding Rossmann-like Domain"/>
    <property type="match status" value="1"/>
</dbReference>
<name>A0A6N8F324_PAEMA</name>
<protein>
    <submittedName>
        <fullName evidence="2">DUF1611 domain-containing protein</fullName>
    </submittedName>
</protein>